<dbReference type="PANTHER" id="PTHR39084:SF1">
    <property type="entry name" value="DUF4010 DOMAIN-CONTAINING PROTEIN"/>
    <property type="match status" value="1"/>
</dbReference>
<reference evidence="6" key="1">
    <citation type="submission" date="2015-05" db="EMBL/GenBank/DDBJ databases">
        <title>Draft genome of Nitrosomonas communis strain Nm2.</title>
        <authorList>
            <person name="Kozlowski J.A."/>
            <person name="Kits K.D."/>
            <person name="Stein L.Y."/>
        </authorList>
    </citation>
    <scope>NUCLEOTIDE SEQUENCE [LARGE SCALE GENOMIC DNA]</scope>
    <source>
        <strain evidence="6">Nm2</strain>
    </source>
</reference>
<keyword evidence="1" id="KW-0812">Transmembrane</keyword>
<name>A0A0F7KFU8_9PROT</name>
<feature type="transmembrane region" description="Helical" evidence="1">
    <location>
        <begin position="403"/>
        <end position="421"/>
    </location>
</feature>
<evidence type="ECO:0000313" key="5">
    <source>
        <dbReference type="EMBL" id="TYP91648.1"/>
    </source>
</evidence>
<feature type="transmembrane region" description="Helical" evidence="1">
    <location>
        <begin position="41"/>
        <end position="59"/>
    </location>
</feature>
<reference evidence="4 6" key="2">
    <citation type="journal article" date="2016" name="Genome Announc.">
        <title>Genome Sequence of Nitrosomonas communis Strain Nm2, a Mesophilic Ammonia-Oxidizing Bacterium Isolated from Mediterranean Soil.</title>
        <authorList>
            <person name="Kozlowski J.A."/>
            <person name="Kits K.D."/>
            <person name="Stein L.Y."/>
        </authorList>
    </citation>
    <scope>NUCLEOTIDE SEQUENCE [LARGE SCALE GENOMIC DNA]</scope>
    <source>
        <strain evidence="4 6">Nm2</strain>
    </source>
</reference>
<dbReference type="EMBL" id="CP011451">
    <property type="protein sequence ID" value="AKH38033.1"/>
    <property type="molecule type" value="Genomic_DNA"/>
</dbReference>
<dbReference type="InterPro" id="IPR049177">
    <property type="entry name" value="MgtC_SapB_SrpB_YhiD_N"/>
</dbReference>
<dbReference type="Proteomes" id="UP000324176">
    <property type="component" value="Unassembled WGS sequence"/>
</dbReference>
<evidence type="ECO:0000259" key="3">
    <source>
        <dbReference type="Pfam" id="PF13194"/>
    </source>
</evidence>
<feature type="transmembrane region" description="Helical" evidence="1">
    <location>
        <begin position="65"/>
        <end position="83"/>
    </location>
</feature>
<keyword evidence="1" id="KW-0472">Membrane</keyword>
<evidence type="ECO:0000256" key="1">
    <source>
        <dbReference type="SAM" id="Phobius"/>
    </source>
</evidence>
<dbReference type="PANTHER" id="PTHR39084">
    <property type="entry name" value="MEMBRANE PROTEIN-RELATED"/>
    <property type="match status" value="1"/>
</dbReference>
<feature type="domain" description="MgtC/SapB/SrpB/YhiD N-terminal" evidence="2">
    <location>
        <begin position="18"/>
        <end position="136"/>
    </location>
</feature>
<accession>A0A0F7KFU8</accession>
<feature type="transmembrane region" description="Helical" evidence="1">
    <location>
        <begin position="371"/>
        <end position="391"/>
    </location>
</feature>
<keyword evidence="1" id="KW-1133">Transmembrane helix</keyword>
<feature type="transmembrane region" description="Helical" evidence="1">
    <location>
        <begin position="178"/>
        <end position="198"/>
    </location>
</feature>
<sequence length="422" mass="45312">MNNTFQPGVELEHLAPFATSLAIGLLIGLERERSPTARAGLRTFALVSLFGTLSAMLSQKTNSPWLLFGGLLLVGTMMITAYIRHRNELPDPGTTTVAAILICYGLGATVWYGESTLAGMLAIVTTMLLYFKTELHGITQKLDRRDLISMLQFAVLTFIVLPVLPNQDYGPYDALNPYQIWLMIVLISGISLSGYIALRFIGQRYGAVLLGILGGVVSSTATTMVFTRRSEDNPMLTKLAVVVILVANLMVLVRLTVISAVVAPVILPNILPILGMGLFFGLIATTFWWRDLTQQEELSIPETKNPVELTIAIGFGALYAIVLLLSAWLSDIAGSSGLYMVAIISGLTDVDAITLSSLRLLDLGQLQVTEAVTAITLAVISNIIFKLGLILAIGSSLLAKRSALGMIITAIGLGSALILFGK</sequence>
<evidence type="ECO:0000313" key="4">
    <source>
        <dbReference type="EMBL" id="AKH38033.1"/>
    </source>
</evidence>
<feature type="transmembrane region" description="Helical" evidence="1">
    <location>
        <begin position="147"/>
        <end position="166"/>
    </location>
</feature>
<protein>
    <submittedName>
        <fullName evidence="4">Magnesium transporter MgtC</fullName>
    </submittedName>
</protein>
<organism evidence="4 6">
    <name type="scientific">Nitrosomonas communis</name>
    <dbReference type="NCBI Taxonomy" id="44574"/>
    <lineage>
        <taxon>Bacteria</taxon>
        <taxon>Pseudomonadati</taxon>
        <taxon>Pseudomonadota</taxon>
        <taxon>Betaproteobacteria</taxon>
        <taxon>Nitrosomonadales</taxon>
        <taxon>Nitrosomonadaceae</taxon>
        <taxon>Nitrosomonas</taxon>
    </lineage>
</organism>
<dbReference type="Pfam" id="PF02308">
    <property type="entry name" value="MgtC"/>
    <property type="match status" value="1"/>
</dbReference>
<gene>
    <name evidence="4" type="ORF">AAW31_09720</name>
    <name evidence="5" type="ORF">BCL69_100877</name>
</gene>
<dbReference type="PATRIC" id="fig|44574.3.peg.2362"/>
<feature type="transmembrane region" description="Helical" evidence="1">
    <location>
        <begin position="118"/>
        <end position="135"/>
    </location>
</feature>
<reference evidence="5 7" key="3">
    <citation type="submission" date="2019-07" db="EMBL/GenBank/DDBJ databases">
        <title>Active sludge and wastewater microbial communities from Klosterneuburg, Austria.</title>
        <authorList>
            <person name="Wagner M."/>
        </authorList>
    </citation>
    <scope>NUCLEOTIDE SEQUENCE [LARGE SCALE GENOMIC DNA]</scope>
    <source>
        <strain evidence="5 7">Nm2</strain>
    </source>
</reference>
<feature type="transmembrane region" description="Helical" evidence="1">
    <location>
        <begin position="205"/>
        <end position="227"/>
    </location>
</feature>
<dbReference type="OrthoDB" id="9813718at2"/>
<dbReference type="Pfam" id="PF13194">
    <property type="entry name" value="DUF4010"/>
    <property type="match status" value="1"/>
</dbReference>
<evidence type="ECO:0000313" key="6">
    <source>
        <dbReference type="Proteomes" id="UP000034156"/>
    </source>
</evidence>
<dbReference type="RefSeq" id="WP_046850100.1">
    <property type="nucleotide sequence ID" value="NZ_CBDIPD010000134.1"/>
</dbReference>
<feature type="transmembrane region" description="Helical" evidence="1">
    <location>
        <begin position="270"/>
        <end position="289"/>
    </location>
</feature>
<dbReference type="KEGG" id="nco:AAW31_09720"/>
<dbReference type="Proteomes" id="UP000034156">
    <property type="component" value="Chromosome"/>
</dbReference>
<dbReference type="EMBL" id="VNHT01000008">
    <property type="protein sequence ID" value="TYP91648.1"/>
    <property type="molecule type" value="Genomic_DNA"/>
</dbReference>
<evidence type="ECO:0000259" key="2">
    <source>
        <dbReference type="Pfam" id="PF02308"/>
    </source>
</evidence>
<keyword evidence="6" id="KW-1185">Reference proteome</keyword>
<feature type="transmembrane region" description="Helical" evidence="1">
    <location>
        <begin position="309"/>
        <end position="330"/>
    </location>
</feature>
<feature type="transmembrane region" description="Helical" evidence="1">
    <location>
        <begin position="239"/>
        <end position="263"/>
    </location>
</feature>
<evidence type="ECO:0000313" key="7">
    <source>
        <dbReference type="Proteomes" id="UP000324176"/>
    </source>
</evidence>
<feature type="transmembrane region" description="Helical" evidence="1">
    <location>
        <begin position="337"/>
        <end position="359"/>
    </location>
</feature>
<dbReference type="InterPro" id="IPR025105">
    <property type="entry name" value="DUF4010"/>
</dbReference>
<feature type="transmembrane region" description="Helical" evidence="1">
    <location>
        <begin position="13"/>
        <end position="29"/>
    </location>
</feature>
<proteinExistence type="predicted"/>
<dbReference type="AlphaFoldDB" id="A0A0F7KFU8"/>
<feature type="domain" description="DUF4010" evidence="3">
    <location>
        <begin position="185"/>
        <end position="394"/>
    </location>
</feature>